<dbReference type="Proteomes" id="UP000198778">
    <property type="component" value="Unassembled WGS sequence"/>
</dbReference>
<comment type="similarity">
    <text evidence="1">Belongs to the SCO1/2 family.</text>
</comment>
<proteinExistence type="inferred from homology"/>
<dbReference type="PROSITE" id="PS51257">
    <property type="entry name" value="PROKAR_LIPOPROTEIN"/>
    <property type="match status" value="1"/>
</dbReference>
<dbReference type="CDD" id="cd02968">
    <property type="entry name" value="SCO"/>
    <property type="match status" value="1"/>
</dbReference>
<organism evidence="6 7">
    <name type="scientific">Alkalicoccus daliensis</name>
    <dbReference type="NCBI Taxonomy" id="745820"/>
    <lineage>
        <taxon>Bacteria</taxon>
        <taxon>Bacillati</taxon>
        <taxon>Bacillota</taxon>
        <taxon>Bacilli</taxon>
        <taxon>Bacillales</taxon>
        <taxon>Bacillaceae</taxon>
        <taxon>Alkalicoccus</taxon>
    </lineage>
</organism>
<evidence type="ECO:0000256" key="2">
    <source>
        <dbReference type="ARBA" id="ARBA00023008"/>
    </source>
</evidence>
<dbReference type="STRING" id="745820.SAMN04488053_10127"/>
<evidence type="ECO:0000259" key="5">
    <source>
        <dbReference type="PROSITE" id="PS51352"/>
    </source>
</evidence>
<dbReference type="GO" id="GO:0046872">
    <property type="term" value="F:metal ion binding"/>
    <property type="evidence" value="ECO:0007669"/>
    <property type="project" value="UniProtKB-KW"/>
</dbReference>
<keyword evidence="4" id="KW-1015">Disulfide bond</keyword>
<dbReference type="Pfam" id="PF02630">
    <property type="entry name" value="SCO1-SenC"/>
    <property type="match status" value="1"/>
</dbReference>
<evidence type="ECO:0000256" key="4">
    <source>
        <dbReference type="PIRSR" id="PIRSR603782-2"/>
    </source>
</evidence>
<feature type="binding site" evidence="3">
    <location>
        <position position="82"/>
    </location>
    <ligand>
        <name>Cu cation</name>
        <dbReference type="ChEBI" id="CHEBI:23378"/>
    </ligand>
</feature>
<feature type="domain" description="Thioredoxin" evidence="5">
    <location>
        <begin position="28"/>
        <end position="206"/>
    </location>
</feature>
<dbReference type="PANTHER" id="PTHR12151">
    <property type="entry name" value="ELECTRON TRANSPORT PROTIN SCO1/SENC FAMILY MEMBER"/>
    <property type="match status" value="1"/>
</dbReference>
<protein>
    <submittedName>
        <fullName evidence="6">Protein SCO1/2</fullName>
    </submittedName>
</protein>
<dbReference type="PROSITE" id="PS51352">
    <property type="entry name" value="THIOREDOXIN_2"/>
    <property type="match status" value="1"/>
</dbReference>
<evidence type="ECO:0000313" key="6">
    <source>
        <dbReference type="EMBL" id="SDN18501.1"/>
    </source>
</evidence>
<keyword evidence="3" id="KW-0479">Metal-binding</keyword>
<dbReference type="InterPro" id="IPR003782">
    <property type="entry name" value="SCO1/SenC"/>
</dbReference>
<gene>
    <name evidence="6" type="ORF">SAMN04488053_10127</name>
</gene>
<evidence type="ECO:0000313" key="7">
    <source>
        <dbReference type="Proteomes" id="UP000198778"/>
    </source>
</evidence>
<dbReference type="InterPro" id="IPR013766">
    <property type="entry name" value="Thioredoxin_domain"/>
</dbReference>
<dbReference type="InterPro" id="IPR036249">
    <property type="entry name" value="Thioredoxin-like_sf"/>
</dbReference>
<dbReference type="AlphaFoldDB" id="A0A1G9ZC56"/>
<dbReference type="Gene3D" id="3.40.30.10">
    <property type="entry name" value="Glutaredoxin"/>
    <property type="match status" value="1"/>
</dbReference>
<name>A0A1G9ZC56_9BACI</name>
<keyword evidence="2 3" id="KW-0186">Copper</keyword>
<dbReference type="SUPFAM" id="SSF52833">
    <property type="entry name" value="Thioredoxin-like"/>
    <property type="match status" value="1"/>
</dbReference>
<feature type="disulfide bond" description="Redox-active" evidence="4">
    <location>
        <begin position="78"/>
        <end position="82"/>
    </location>
</feature>
<accession>A0A1G9ZC56</accession>
<dbReference type="PANTHER" id="PTHR12151:SF25">
    <property type="entry name" value="LINALOOL DEHYDRATASE_ISOMERASE DOMAIN-CONTAINING PROTEIN"/>
    <property type="match status" value="1"/>
</dbReference>
<dbReference type="OrthoDB" id="9811998at2"/>
<feature type="binding site" evidence="3">
    <location>
        <position position="78"/>
    </location>
    <ligand>
        <name>Cu cation</name>
        <dbReference type="ChEBI" id="CHEBI:23378"/>
    </ligand>
</feature>
<dbReference type="RefSeq" id="WP_090839377.1">
    <property type="nucleotide sequence ID" value="NZ_FNIL01000001.1"/>
</dbReference>
<evidence type="ECO:0000256" key="1">
    <source>
        <dbReference type="ARBA" id="ARBA00010996"/>
    </source>
</evidence>
<reference evidence="7" key="1">
    <citation type="submission" date="2016-10" db="EMBL/GenBank/DDBJ databases">
        <authorList>
            <person name="Varghese N."/>
            <person name="Submissions S."/>
        </authorList>
    </citation>
    <scope>NUCLEOTIDE SEQUENCE [LARGE SCALE GENOMIC DNA]</scope>
    <source>
        <strain evidence="7">CGMCC 1.10369</strain>
    </source>
</reference>
<evidence type="ECO:0000256" key="3">
    <source>
        <dbReference type="PIRSR" id="PIRSR603782-1"/>
    </source>
</evidence>
<feature type="binding site" evidence="3">
    <location>
        <position position="168"/>
    </location>
    <ligand>
        <name>Cu cation</name>
        <dbReference type="ChEBI" id="CHEBI:23378"/>
    </ligand>
</feature>
<dbReference type="EMBL" id="FNIL01000001">
    <property type="protein sequence ID" value="SDN18501.1"/>
    <property type="molecule type" value="Genomic_DNA"/>
</dbReference>
<sequence length="206" mass="23063">MKNIAALLIGAGLLSGCSFLYEDASESAAGGDAVIDVTVSEDPWVAGKFEAVNQHEETVTEQDLEGEWWVAKTIFTRCPTVCNVMTPNMKELQAAAEEAGIDIKIVSFSVDPEFDTPERLEAYGESYGADFDNWHFVTGYEMEEIQSYVLESFKAQIQEVPEQEDIMHPTRFFLIGPDRKVHRMYAGENSFDAEVTVEDMQQVINN</sequence>
<keyword evidence="7" id="KW-1185">Reference proteome</keyword>